<dbReference type="OMA" id="RFIMERS"/>
<dbReference type="SMR" id="G4ZYY3"/>
<dbReference type="AlphaFoldDB" id="G4ZYY3"/>
<feature type="compositionally biased region" description="Basic residues" evidence="1">
    <location>
        <begin position="46"/>
        <end position="60"/>
    </location>
</feature>
<feature type="region of interest" description="Disordered" evidence="1">
    <location>
        <begin position="1"/>
        <end position="60"/>
    </location>
</feature>
<organism evidence="2 3">
    <name type="scientific">Phytophthora sojae (strain P6497)</name>
    <name type="common">Soybean stem and root rot agent</name>
    <name type="synonym">Phytophthora megasperma f. sp. glycines</name>
    <dbReference type="NCBI Taxonomy" id="1094619"/>
    <lineage>
        <taxon>Eukaryota</taxon>
        <taxon>Sar</taxon>
        <taxon>Stramenopiles</taxon>
        <taxon>Oomycota</taxon>
        <taxon>Peronosporomycetes</taxon>
        <taxon>Peronosporales</taxon>
        <taxon>Peronosporaceae</taxon>
        <taxon>Phytophthora</taxon>
    </lineage>
</organism>
<evidence type="ECO:0000313" key="2">
    <source>
        <dbReference type="EMBL" id="EGZ12166.1"/>
    </source>
</evidence>
<dbReference type="InParanoid" id="G4ZYY3"/>
<evidence type="ECO:0000256" key="1">
    <source>
        <dbReference type="SAM" id="MobiDB-lite"/>
    </source>
</evidence>
<gene>
    <name evidence="2" type="ORF">PHYSODRAFT_246809</name>
</gene>
<feature type="compositionally biased region" description="Polar residues" evidence="1">
    <location>
        <begin position="1"/>
        <end position="22"/>
    </location>
</feature>
<dbReference type="GeneID" id="20637651"/>
<dbReference type="EMBL" id="JH159157">
    <property type="protein sequence ID" value="EGZ12166.1"/>
    <property type="molecule type" value="Genomic_DNA"/>
</dbReference>
<sequence>MTIHGSQPISSRTRSGDLQTHAASVIRAPSSTKPDQSEDSDAPGPVKKKRVYKKRKATHTVRKEEKRALEVQIQALQAKLEALKLQALVQRGDEDATLNRKMAHNAALRDAVQGQYLMLTHTKGMMLGCALRHSYQVRPTEMFIRLTADRDERHQTLKALREPKLYYARRFIMERSRGMHPTTEYFHEERYETPEGDFCNVRFDRVPLRGVRGGIRTVLDALKNAAFNAEIIISETSGNLTIREDDDLTEEDFSQLRLVTQTSRGILVENNLVHFADFSRTDGEDSYAVTAADFVDEDERFPYRPHERVRRDATAAILVMSHADTKTNKAVDMDGYSDHTASEEEGEPVVVITRWAFTRICRTELNVPIEVLREMRDLSGRVSETILNCVRETVGLAK</sequence>
<keyword evidence="3" id="KW-1185">Reference proteome</keyword>
<evidence type="ECO:0000313" key="3">
    <source>
        <dbReference type="Proteomes" id="UP000002640"/>
    </source>
</evidence>
<name>G4ZYY3_PHYSP</name>
<proteinExistence type="predicted"/>
<reference evidence="2 3" key="1">
    <citation type="journal article" date="2006" name="Science">
        <title>Phytophthora genome sequences uncover evolutionary origins and mechanisms of pathogenesis.</title>
        <authorList>
            <person name="Tyler B.M."/>
            <person name="Tripathy S."/>
            <person name="Zhang X."/>
            <person name="Dehal P."/>
            <person name="Jiang R.H."/>
            <person name="Aerts A."/>
            <person name="Arredondo F.D."/>
            <person name="Baxter L."/>
            <person name="Bensasson D."/>
            <person name="Beynon J.L."/>
            <person name="Chapman J."/>
            <person name="Damasceno C.M."/>
            <person name="Dorrance A.E."/>
            <person name="Dou D."/>
            <person name="Dickerman A.W."/>
            <person name="Dubchak I.L."/>
            <person name="Garbelotto M."/>
            <person name="Gijzen M."/>
            <person name="Gordon S.G."/>
            <person name="Govers F."/>
            <person name="Grunwald N.J."/>
            <person name="Huang W."/>
            <person name="Ivors K.L."/>
            <person name="Jones R.W."/>
            <person name="Kamoun S."/>
            <person name="Krampis K."/>
            <person name="Lamour K.H."/>
            <person name="Lee M.K."/>
            <person name="McDonald W.H."/>
            <person name="Medina M."/>
            <person name="Meijer H.J."/>
            <person name="Nordberg E.K."/>
            <person name="Maclean D.J."/>
            <person name="Ospina-Giraldo M.D."/>
            <person name="Morris P.F."/>
            <person name="Phuntumart V."/>
            <person name="Putnam N.H."/>
            <person name="Rash S."/>
            <person name="Rose J.K."/>
            <person name="Sakihama Y."/>
            <person name="Salamov A.A."/>
            <person name="Savidor A."/>
            <person name="Scheuring C.F."/>
            <person name="Smith B.M."/>
            <person name="Sobral B.W."/>
            <person name="Terry A."/>
            <person name="Torto-Alalibo T.A."/>
            <person name="Win J."/>
            <person name="Xu Z."/>
            <person name="Zhang H."/>
            <person name="Grigoriev I.V."/>
            <person name="Rokhsar D.S."/>
            <person name="Boore J.L."/>
        </authorList>
    </citation>
    <scope>NUCLEOTIDE SEQUENCE [LARGE SCALE GENOMIC DNA]</scope>
    <source>
        <strain evidence="2 3">P6497</strain>
    </source>
</reference>
<accession>G4ZYY3</accession>
<protein>
    <submittedName>
        <fullName evidence="2">Uncharacterized protein</fullName>
    </submittedName>
</protein>
<dbReference type="RefSeq" id="XP_009532499.1">
    <property type="nucleotide sequence ID" value="XM_009534204.1"/>
</dbReference>
<dbReference type="Proteomes" id="UP000002640">
    <property type="component" value="Unassembled WGS sequence"/>
</dbReference>
<dbReference type="KEGG" id="psoj:PHYSODRAFT_246809"/>